<evidence type="ECO:0000259" key="5">
    <source>
        <dbReference type="Pfam" id="PF01814"/>
    </source>
</evidence>
<evidence type="ECO:0000256" key="2">
    <source>
        <dbReference type="ARBA" id="ARBA00022621"/>
    </source>
</evidence>
<keyword evidence="3" id="KW-0479">Metal-binding</keyword>
<organism evidence="6 7">
    <name type="scientific">Humidesulfovibrio mexicanus</name>
    <dbReference type="NCBI Taxonomy" id="147047"/>
    <lineage>
        <taxon>Bacteria</taxon>
        <taxon>Pseudomonadati</taxon>
        <taxon>Thermodesulfobacteriota</taxon>
        <taxon>Desulfovibrionia</taxon>
        <taxon>Desulfovibrionales</taxon>
        <taxon>Desulfovibrionaceae</taxon>
        <taxon>Humidesulfovibrio</taxon>
    </lineage>
</organism>
<dbReference type="InterPro" id="IPR035938">
    <property type="entry name" value="Hemerythrin-like_sf"/>
</dbReference>
<evidence type="ECO:0000256" key="1">
    <source>
        <dbReference type="ARBA" id="ARBA00010587"/>
    </source>
</evidence>
<dbReference type="CDD" id="cd12107">
    <property type="entry name" value="Hemerythrin"/>
    <property type="match status" value="1"/>
</dbReference>
<dbReference type="PANTHER" id="PTHR37164:SF1">
    <property type="entry name" value="BACTERIOHEMERYTHRIN"/>
    <property type="match status" value="1"/>
</dbReference>
<dbReference type="Pfam" id="PF01814">
    <property type="entry name" value="Hemerythrin"/>
    <property type="match status" value="1"/>
</dbReference>
<dbReference type="Proteomes" id="UP000198324">
    <property type="component" value="Unassembled WGS sequence"/>
</dbReference>
<reference evidence="6 7" key="1">
    <citation type="submission" date="2017-06" db="EMBL/GenBank/DDBJ databases">
        <authorList>
            <person name="Kim H.J."/>
            <person name="Triplett B.A."/>
        </authorList>
    </citation>
    <scope>NUCLEOTIDE SEQUENCE [LARGE SCALE GENOMIC DNA]</scope>
    <source>
        <strain evidence="6 7">DSM 13116</strain>
    </source>
</reference>
<keyword evidence="2" id="KW-0561">Oxygen transport</keyword>
<evidence type="ECO:0000256" key="4">
    <source>
        <dbReference type="ARBA" id="ARBA00023004"/>
    </source>
</evidence>
<dbReference type="InterPro" id="IPR050669">
    <property type="entry name" value="Hemerythrin"/>
</dbReference>
<accession>A0A238Y663</accession>
<dbReference type="SUPFAM" id="SSF47188">
    <property type="entry name" value="Hemerythrin-like"/>
    <property type="match status" value="1"/>
</dbReference>
<dbReference type="InterPro" id="IPR012827">
    <property type="entry name" value="Hemerythrin_metal-bd"/>
</dbReference>
<dbReference type="GO" id="GO:0005344">
    <property type="term" value="F:oxygen carrier activity"/>
    <property type="evidence" value="ECO:0007669"/>
    <property type="project" value="UniProtKB-KW"/>
</dbReference>
<keyword evidence="7" id="KW-1185">Reference proteome</keyword>
<evidence type="ECO:0000313" key="6">
    <source>
        <dbReference type="EMBL" id="SNR66510.1"/>
    </source>
</evidence>
<feature type="domain" description="Hemerythrin-like" evidence="5">
    <location>
        <begin position="16"/>
        <end position="127"/>
    </location>
</feature>
<keyword evidence="4" id="KW-0408">Iron</keyword>
<protein>
    <submittedName>
        <fullName evidence="6">Hemerythrin</fullName>
    </submittedName>
</protein>
<gene>
    <name evidence="6" type="ORF">SAMN04488503_0718</name>
</gene>
<name>A0A238Y663_9BACT</name>
<dbReference type="InterPro" id="IPR016131">
    <property type="entry name" value="Haemerythrin_Fe_BS"/>
</dbReference>
<dbReference type="AlphaFoldDB" id="A0A238Y663"/>
<dbReference type="Gene3D" id="1.20.120.50">
    <property type="entry name" value="Hemerythrin-like"/>
    <property type="match status" value="1"/>
</dbReference>
<proteinExistence type="inferred from homology"/>
<evidence type="ECO:0000313" key="7">
    <source>
        <dbReference type="Proteomes" id="UP000198324"/>
    </source>
</evidence>
<sequence length="138" mass="15640">MDGNGQKDECGTLRGVIDQEHKALEALIAKVQGICGQPDAELGLMHALTDMYLYAKAHFFDEEWLMERLGYPERVGHAARHREFLERTHDLADACLDGRLDYSELAVFLSDWLARHVEGEDARIMAYARQTGQEQYAG</sequence>
<dbReference type="PROSITE" id="PS00550">
    <property type="entry name" value="HEMERYTHRINS"/>
    <property type="match status" value="1"/>
</dbReference>
<evidence type="ECO:0000256" key="3">
    <source>
        <dbReference type="ARBA" id="ARBA00022723"/>
    </source>
</evidence>
<dbReference type="RefSeq" id="WP_089271764.1">
    <property type="nucleotide sequence ID" value="NZ_FZOC01000001.1"/>
</dbReference>
<dbReference type="PANTHER" id="PTHR37164">
    <property type="entry name" value="BACTERIOHEMERYTHRIN"/>
    <property type="match status" value="1"/>
</dbReference>
<dbReference type="InterPro" id="IPR012312">
    <property type="entry name" value="Hemerythrin-like"/>
</dbReference>
<keyword evidence="2" id="KW-0813">Transport</keyword>
<dbReference type="NCBIfam" id="TIGR02481">
    <property type="entry name" value="hemeryth_dom"/>
    <property type="match status" value="1"/>
</dbReference>
<dbReference type="OrthoDB" id="9774644at2"/>
<dbReference type="GO" id="GO:0046872">
    <property type="term" value="F:metal ion binding"/>
    <property type="evidence" value="ECO:0007669"/>
    <property type="project" value="UniProtKB-KW"/>
</dbReference>
<comment type="similarity">
    <text evidence="1">Belongs to the hemerythrin family.</text>
</comment>
<dbReference type="EMBL" id="FZOC01000001">
    <property type="protein sequence ID" value="SNR66510.1"/>
    <property type="molecule type" value="Genomic_DNA"/>
</dbReference>